<dbReference type="OrthoDB" id="9809618at2"/>
<evidence type="ECO:0000313" key="6">
    <source>
        <dbReference type="EMBL" id="PNU20644.1"/>
    </source>
</evidence>
<feature type="transmembrane region" description="Helical" evidence="4">
    <location>
        <begin position="183"/>
        <end position="206"/>
    </location>
</feature>
<gene>
    <name evidence="6" type="ORF">C2E25_06255</name>
</gene>
<dbReference type="AlphaFoldDB" id="A0A2K2HBF5"/>
<dbReference type="EMBL" id="PPFX01000010">
    <property type="protein sequence ID" value="PNU20644.1"/>
    <property type="molecule type" value="Genomic_DNA"/>
</dbReference>
<dbReference type="PANTHER" id="PTHR10434:SF66">
    <property type="entry name" value="PHOSPHOLIPID_GLYCEROL ACYLTRANSFERASE DOMAIN-CONTAINING PROTEIN"/>
    <property type="match status" value="1"/>
</dbReference>
<feature type="transmembrane region" description="Helical" evidence="4">
    <location>
        <begin position="21"/>
        <end position="48"/>
    </location>
</feature>
<feature type="transmembrane region" description="Helical" evidence="4">
    <location>
        <begin position="111"/>
        <end position="131"/>
    </location>
</feature>
<comment type="caution">
    <text evidence="6">The sequence shown here is derived from an EMBL/GenBank/DDBJ whole genome shotgun (WGS) entry which is preliminary data.</text>
</comment>
<dbReference type="CDD" id="cd07989">
    <property type="entry name" value="LPLAT_AGPAT-like"/>
    <property type="match status" value="1"/>
</dbReference>
<feature type="domain" description="Phospholipid/glycerol acyltransferase" evidence="5">
    <location>
        <begin position="95"/>
        <end position="206"/>
    </location>
</feature>
<dbReference type="GO" id="GO:0003841">
    <property type="term" value="F:1-acylglycerol-3-phosphate O-acyltransferase activity"/>
    <property type="evidence" value="ECO:0007669"/>
    <property type="project" value="TreeGrafter"/>
</dbReference>
<keyword evidence="2 6" id="KW-0808">Transferase</keyword>
<sequence>MEQVSQQTETRGKGYWWTIVLMNLWVYPLLLVWTLIGILLSPLLYVLWRCLTPWPPAVVIRHFIWLYGRGWLLINRPFVRFSIEGAEQLCALGPAVLVVNHLSFFDTYCMALLPISNIVFAVRSWPFRMWWYRRFMLLARYLNVEAGDWEILLKKGRQELAKGGTLLFFPEGHRSKDGKLQRFYAGAFQIAAIAGVPVVPLCLTGTDLLLSPGRRLLRPCTVKLRVLEPIIAQEVPVEEQSRYLRQQSRRAIGESLGRG</sequence>
<evidence type="ECO:0000259" key="5">
    <source>
        <dbReference type="SMART" id="SM00563"/>
    </source>
</evidence>
<dbReference type="SMART" id="SM00563">
    <property type="entry name" value="PlsC"/>
    <property type="match status" value="1"/>
</dbReference>
<dbReference type="PANTHER" id="PTHR10434">
    <property type="entry name" value="1-ACYL-SN-GLYCEROL-3-PHOSPHATE ACYLTRANSFERASE"/>
    <property type="match status" value="1"/>
</dbReference>
<keyword evidence="4" id="KW-0812">Transmembrane</keyword>
<organism evidence="6 7">
    <name type="scientific">Geothermobacter hydrogeniphilus</name>
    <dbReference type="NCBI Taxonomy" id="1969733"/>
    <lineage>
        <taxon>Bacteria</taxon>
        <taxon>Pseudomonadati</taxon>
        <taxon>Thermodesulfobacteriota</taxon>
        <taxon>Desulfuromonadia</taxon>
        <taxon>Desulfuromonadales</taxon>
        <taxon>Geothermobacteraceae</taxon>
        <taxon>Geothermobacter</taxon>
    </lineage>
</organism>
<reference evidence="6 7" key="1">
    <citation type="journal article" date="2018" name="Genome Announc.">
        <title>Genome Sequence of Geothermobacter sp. HR-1 Iron Reducer from the Loihi Seamount.</title>
        <authorList>
            <person name="Smith H."/>
            <person name="Abuyen K."/>
            <person name="Tremblay J."/>
            <person name="Savalia P."/>
            <person name="Perez-Rodriguez I."/>
            <person name="Emerson D."/>
            <person name="Tully B."/>
            <person name="Amend J."/>
        </authorList>
    </citation>
    <scope>NUCLEOTIDE SEQUENCE [LARGE SCALE GENOMIC DNA]</scope>
    <source>
        <strain evidence="6 7">HR-1</strain>
    </source>
</reference>
<dbReference type="Pfam" id="PF01553">
    <property type="entry name" value="Acyltransferase"/>
    <property type="match status" value="1"/>
</dbReference>
<keyword evidence="3 6" id="KW-0012">Acyltransferase</keyword>
<proteinExistence type="predicted"/>
<evidence type="ECO:0000256" key="3">
    <source>
        <dbReference type="ARBA" id="ARBA00023315"/>
    </source>
</evidence>
<evidence type="ECO:0000256" key="4">
    <source>
        <dbReference type="SAM" id="Phobius"/>
    </source>
</evidence>
<name>A0A2K2HBF5_9BACT</name>
<dbReference type="Proteomes" id="UP000236340">
    <property type="component" value="Unassembled WGS sequence"/>
</dbReference>
<keyword evidence="4" id="KW-1133">Transmembrane helix</keyword>
<dbReference type="GO" id="GO:0006654">
    <property type="term" value="P:phosphatidic acid biosynthetic process"/>
    <property type="evidence" value="ECO:0007669"/>
    <property type="project" value="TreeGrafter"/>
</dbReference>
<accession>A0A2K2HBF5</accession>
<dbReference type="RefSeq" id="WP_103114913.1">
    <property type="nucleotide sequence ID" value="NZ_PPFX01000010.1"/>
</dbReference>
<protein>
    <submittedName>
        <fullName evidence="6">1-acyl-sn-glycerol-3-phosphate acyltransferase</fullName>
    </submittedName>
</protein>
<dbReference type="SUPFAM" id="SSF69593">
    <property type="entry name" value="Glycerol-3-phosphate (1)-acyltransferase"/>
    <property type="match status" value="1"/>
</dbReference>
<comment type="pathway">
    <text evidence="1">Lipid metabolism.</text>
</comment>
<evidence type="ECO:0000313" key="7">
    <source>
        <dbReference type="Proteomes" id="UP000236340"/>
    </source>
</evidence>
<keyword evidence="4" id="KW-0472">Membrane</keyword>
<dbReference type="InterPro" id="IPR002123">
    <property type="entry name" value="Plipid/glycerol_acylTrfase"/>
</dbReference>
<evidence type="ECO:0000256" key="1">
    <source>
        <dbReference type="ARBA" id="ARBA00005189"/>
    </source>
</evidence>
<evidence type="ECO:0000256" key="2">
    <source>
        <dbReference type="ARBA" id="ARBA00022679"/>
    </source>
</evidence>